<evidence type="ECO:0000256" key="1">
    <source>
        <dbReference type="SAM" id="SignalP"/>
    </source>
</evidence>
<feature type="domain" description="ABC-type transport auxiliary lipoprotein component" evidence="2">
    <location>
        <begin position="36"/>
        <end position="199"/>
    </location>
</feature>
<evidence type="ECO:0000313" key="4">
    <source>
        <dbReference type="Proteomes" id="UP000184694"/>
    </source>
</evidence>
<dbReference type="EMBL" id="FSRG01000003">
    <property type="protein sequence ID" value="SIN71373.1"/>
    <property type="molecule type" value="Genomic_DNA"/>
</dbReference>
<dbReference type="STRING" id="1121457.SAMN02745161_0254"/>
<proteinExistence type="predicted"/>
<feature type="chain" id="PRO_5012207221" evidence="1">
    <location>
        <begin position="23"/>
        <end position="225"/>
    </location>
</feature>
<name>A0A1N6DL19_9BACT</name>
<dbReference type="InterPro" id="IPR005586">
    <property type="entry name" value="ABC_trans_aux"/>
</dbReference>
<evidence type="ECO:0000313" key="3">
    <source>
        <dbReference type="EMBL" id="SIN71373.1"/>
    </source>
</evidence>
<dbReference type="Gene3D" id="3.40.50.10610">
    <property type="entry name" value="ABC-type transport auxiliary lipoprotein component"/>
    <property type="match status" value="1"/>
</dbReference>
<dbReference type="AlphaFoldDB" id="A0A1N6DL19"/>
<organism evidence="3 4">
    <name type="scientific">Halodesulfovibrio marinisediminis DSM 17456</name>
    <dbReference type="NCBI Taxonomy" id="1121457"/>
    <lineage>
        <taxon>Bacteria</taxon>
        <taxon>Pseudomonadati</taxon>
        <taxon>Thermodesulfobacteriota</taxon>
        <taxon>Desulfovibrionia</taxon>
        <taxon>Desulfovibrionales</taxon>
        <taxon>Desulfovibrionaceae</taxon>
        <taxon>Halodesulfovibrio</taxon>
    </lineage>
</organism>
<protein>
    <submittedName>
        <fullName evidence="3">ABC-type uncharacterized transport system, auxiliary component</fullName>
    </submittedName>
</protein>
<dbReference type="OrthoDB" id="5464930at2"/>
<keyword evidence="4" id="KW-1185">Reference proteome</keyword>
<dbReference type="Proteomes" id="UP000184694">
    <property type="component" value="Unassembled WGS sequence"/>
</dbReference>
<gene>
    <name evidence="3" type="ORF">SAMN02745161_0254</name>
</gene>
<keyword evidence="1" id="KW-0732">Signal</keyword>
<sequence>MRKLIVRLLIIPLILAVCSGCAIDVGLTPPEASTNYILAVSTASPTQTASRSVPTVAVRRPQTNTFLNSTGIAIIQPNQKALYYAKGKWATALPEMMQSAVIHSLNSTQQVRSYNNTQPGISADYHLVWSIEDFYARYDTKNTPPNIQVTLDCWLLDTSRASTPVASSVFTGQQTAKNKGLEAIVDAFNNSVEAALAEMNTWVTSNIEEHEHRKKMNSSRHAARN</sequence>
<dbReference type="RefSeq" id="WP_074215155.1">
    <property type="nucleotide sequence ID" value="NZ_FSRG01000003.1"/>
</dbReference>
<accession>A0A1N6DL19</accession>
<dbReference type="Pfam" id="PF03886">
    <property type="entry name" value="ABC_trans_aux"/>
    <property type="match status" value="1"/>
</dbReference>
<reference evidence="4" key="1">
    <citation type="submission" date="2016-11" db="EMBL/GenBank/DDBJ databases">
        <authorList>
            <person name="Varghese N."/>
            <person name="Submissions S."/>
        </authorList>
    </citation>
    <scope>NUCLEOTIDE SEQUENCE [LARGE SCALE GENOMIC DNA]</scope>
    <source>
        <strain evidence="4">DSM 17456</strain>
    </source>
</reference>
<feature type="signal peptide" evidence="1">
    <location>
        <begin position="1"/>
        <end position="22"/>
    </location>
</feature>
<evidence type="ECO:0000259" key="2">
    <source>
        <dbReference type="Pfam" id="PF03886"/>
    </source>
</evidence>
<dbReference type="SUPFAM" id="SSF159594">
    <property type="entry name" value="XCC0632-like"/>
    <property type="match status" value="1"/>
</dbReference>